<dbReference type="GO" id="GO:0005254">
    <property type="term" value="F:chloride channel activity"/>
    <property type="evidence" value="ECO:0007669"/>
    <property type="project" value="InterPro"/>
</dbReference>
<evidence type="ECO:0000256" key="4">
    <source>
        <dbReference type="ARBA" id="ARBA00022989"/>
    </source>
</evidence>
<evidence type="ECO:0000313" key="8">
    <source>
        <dbReference type="EMBL" id="CAI3972516.1"/>
    </source>
</evidence>
<organism evidence="8">
    <name type="scientific">Cladocopium goreaui</name>
    <dbReference type="NCBI Taxonomy" id="2562237"/>
    <lineage>
        <taxon>Eukaryota</taxon>
        <taxon>Sar</taxon>
        <taxon>Alveolata</taxon>
        <taxon>Dinophyceae</taxon>
        <taxon>Suessiales</taxon>
        <taxon>Symbiodiniaceae</taxon>
        <taxon>Cladocopium</taxon>
    </lineage>
</organism>
<dbReference type="AlphaFoldDB" id="A0A9P1FE03"/>
<dbReference type="GO" id="GO:0016020">
    <property type="term" value="C:membrane"/>
    <property type="evidence" value="ECO:0007669"/>
    <property type="project" value="UniProtKB-SubCell"/>
</dbReference>
<evidence type="ECO:0000256" key="6">
    <source>
        <dbReference type="ARBA" id="ARBA00023136"/>
    </source>
</evidence>
<keyword evidence="3 7" id="KW-0812">Transmembrane</keyword>
<dbReference type="Pfam" id="PF25539">
    <property type="entry name" value="Bestrophin_2"/>
    <property type="match status" value="1"/>
</dbReference>
<evidence type="ECO:0000313" key="9">
    <source>
        <dbReference type="EMBL" id="CAL4759828.1"/>
    </source>
</evidence>
<keyword evidence="6 7" id="KW-0472">Membrane</keyword>
<keyword evidence="2" id="KW-0813">Transport</keyword>
<dbReference type="Proteomes" id="UP001152797">
    <property type="component" value="Unassembled WGS sequence"/>
</dbReference>
<dbReference type="OrthoDB" id="1368at2759"/>
<dbReference type="InterPro" id="IPR044669">
    <property type="entry name" value="YneE/VCCN1/2-like"/>
</dbReference>
<reference evidence="9 10" key="2">
    <citation type="submission" date="2024-05" db="EMBL/GenBank/DDBJ databases">
        <authorList>
            <person name="Chen Y."/>
            <person name="Shah S."/>
            <person name="Dougan E. K."/>
            <person name="Thang M."/>
            <person name="Chan C."/>
        </authorList>
    </citation>
    <scope>NUCLEOTIDE SEQUENCE [LARGE SCALE GENOMIC DNA]</scope>
</reference>
<dbReference type="EMBL" id="CAMXCT010000015">
    <property type="protein sequence ID" value="CAI3972516.1"/>
    <property type="molecule type" value="Genomic_DNA"/>
</dbReference>
<accession>A0A9P1FE03</accession>
<dbReference type="PANTHER" id="PTHR33281:SF20">
    <property type="match status" value="1"/>
</dbReference>
<comment type="subcellular location">
    <subcellularLocation>
        <location evidence="1">Membrane</location>
        <topology evidence="1">Multi-pass membrane protein</topology>
    </subcellularLocation>
</comment>
<evidence type="ECO:0000256" key="7">
    <source>
        <dbReference type="SAM" id="Phobius"/>
    </source>
</evidence>
<reference evidence="8" key="1">
    <citation type="submission" date="2022-10" db="EMBL/GenBank/DDBJ databases">
        <authorList>
            <person name="Chen Y."/>
            <person name="Dougan E. K."/>
            <person name="Chan C."/>
            <person name="Rhodes N."/>
            <person name="Thang M."/>
        </authorList>
    </citation>
    <scope>NUCLEOTIDE SEQUENCE</scope>
</reference>
<keyword evidence="10" id="KW-1185">Reference proteome</keyword>
<comment type="caution">
    <text evidence="8">The sequence shown here is derived from an EMBL/GenBank/DDBJ whole genome shotgun (WGS) entry which is preliminary data.</text>
</comment>
<name>A0A9P1FE03_9DINO</name>
<evidence type="ECO:0000313" key="10">
    <source>
        <dbReference type="Proteomes" id="UP001152797"/>
    </source>
</evidence>
<dbReference type="EMBL" id="CAMXCT020000015">
    <property type="protein sequence ID" value="CAL1125891.1"/>
    <property type="molecule type" value="Genomic_DNA"/>
</dbReference>
<keyword evidence="5" id="KW-0406">Ion transport</keyword>
<evidence type="ECO:0000256" key="1">
    <source>
        <dbReference type="ARBA" id="ARBA00004141"/>
    </source>
</evidence>
<sequence>MLLYDNKRFFWLLLNRRGSVFYRCDSLVGGLFVAALGGAIQYMHESEWEDAPSIGHHYGLQALGVAVTWAIVFRTNLAWTRYWEAVTQLHVMYSKWADAFSQFYGFSEVTLKAAKEKKDEEKVKRIILKQRRLKVNFALLSAMAAERLSNGDNQLIEEMSRKVRSRSAMRVEKELKGTGLPSMVAKKDFDRELRTVGSYVLFCKPSEQQIELLKRSNDAVSLVMYWILWDLASVMKDIDTAPPIQSRMYQELSNGMLGFNNCLKIADVPFPLPFAQLLLLLLVAFSVLIPLYVIVFTKSRVVGPILCFFLFESLWCLNEVAKELENPFGQDMNDISLPDFHLRFVDNLETVSHCEQRQMLDPGDDFNAVDLRSLANQPPLEVAALAATVDTTKLRL</sequence>
<dbReference type="EMBL" id="CAMXCT030000015">
    <property type="protein sequence ID" value="CAL4759828.1"/>
    <property type="molecule type" value="Genomic_DNA"/>
</dbReference>
<feature type="transmembrane region" description="Helical" evidence="7">
    <location>
        <begin position="274"/>
        <end position="295"/>
    </location>
</feature>
<keyword evidence="4 7" id="KW-1133">Transmembrane helix</keyword>
<gene>
    <name evidence="8" type="ORF">C1SCF055_LOCUS1094</name>
</gene>
<proteinExistence type="predicted"/>
<protein>
    <submittedName>
        <fullName evidence="9">SET domain-containing protein</fullName>
    </submittedName>
</protein>
<dbReference type="PANTHER" id="PTHR33281">
    <property type="entry name" value="UPF0187 PROTEIN YNEE"/>
    <property type="match status" value="1"/>
</dbReference>
<evidence type="ECO:0000256" key="3">
    <source>
        <dbReference type="ARBA" id="ARBA00022692"/>
    </source>
</evidence>
<evidence type="ECO:0000256" key="2">
    <source>
        <dbReference type="ARBA" id="ARBA00022448"/>
    </source>
</evidence>
<evidence type="ECO:0000256" key="5">
    <source>
        <dbReference type="ARBA" id="ARBA00023065"/>
    </source>
</evidence>